<accession>A0A2S0M923</accession>
<dbReference type="HAMAP" id="MF_00974">
    <property type="entry name" value="DNA_primase_DnaG"/>
    <property type="match status" value="1"/>
</dbReference>
<dbReference type="GO" id="GO:0005737">
    <property type="term" value="C:cytoplasm"/>
    <property type="evidence" value="ECO:0007669"/>
    <property type="project" value="TreeGrafter"/>
</dbReference>
<comment type="cofactor">
    <cofactor evidence="12 13 14">
        <name>Zn(2+)</name>
        <dbReference type="ChEBI" id="CHEBI:29105"/>
    </cofactor>
    <text evidence="12 13 14">Binds 1 zinc ion per monomer.</text>
</comment>
<keyword evidence="3 12" id="KW-0808">Transferase</keyword>
<dbReference type="RefSeq" id="WP_014016797.1">
    <property type="nucleotide sequence ID" value="NZ_CAMDYL010000011.1"/>
</dbReference>
<dbReference type="FunFam" id="3.90.980.10:FF:000001">
    <property type="entry name" value="DNA primase"/>
    <property type="match status" value="1"/>
</dbReference>
<dbReference type="SMART" id="SM00493">
    <property type="entry name" value="TOPRIM"/>
    <property type="match status" value="1"/>
</dbReference>
<dbReference type="FunFam" id="3.90.580.10:FF:000001">
    <property type="entry name" value="DNA primase"/>
    <property type="match status" value="1"/>
</dbReference>
<evidence type="ECO:0000256" key="6">
    <source>
        <dbReference type="ARBA" id="ARBA00022723"/>
    </source>
</evidence>
<dbReference type="GeneID" id="97492593"/>
<feature type="zinc finger region" description="CHC2-type" evidence="12 14">
    <location>
        <begin position="39"/>
        <end position="63"/>
    </location>
</feature>
<dbReference type="Pfam" id="PF13155">
    <property type="entry name" value="Toprim_2"/>
    <property type="match status" value="1"/>
</dbReference>
<evidence type="ECO:0000256" key="8">
    <source>
        <dbReference type="ARBA" id="ARBA00022833"/>
    </source>
</evidence>
<dbReference type="Gene3D" id="3.40.1360.10">
    <property type="match status" value="1"/>
</dbReference>
<keyword evidence="4 12" id="KW-0548">Nucleotidyltransferase</keyword>
<dbReference type="Gene3D" id="3.90.980.10">
    <property type="entry name" value="DNA primase, catalytic core, N-terminal domain"/>
    <property type="match status" value="1"/>
</dbReference>
<evidence type="ECO:0000256" key="3">
    <source>
        <dbReference type="ARBA" id="ARBA00022679"/>
    </source>
</evidence>
<dbReference type="Pfam" id="PF01807">
    <property type="entry name" value="Zn_ribbon_DnaG"/>
    <property type="match status" value="1"/>
</dbReference>
<dbReference type="Gene3D" id="1.10.860.10">
    <property type="entry name" value="DNAb Helicase, Chain A"/>
    <property type="match status" value="1"/>
</dbReference>
<evidence type="ECO:0000256" key="9">
    <source>
        <dbReference type="ARBA" id="ARBA00022842"/>
    </source>
</evidence>
<evidence type="ECO:0000256" key="4">
    <source>
        <dbReference type="ARBA" id="ARBA00022695"/>
    </source>
</evidence>
<evidence type="ECO:0000256" key="5">
    <source>
        <dbReference type="ARBA" id="ARBA00022705"/>
    </source>
</evidence>
<dbReference type="SUPFAM" id="SSF57783">
    <property type="entry name" value="Zinc beta-ribbon"/>
    <property type="match status" value="1"/>
</dbReference>
<comment type="subunit">
    <text evidence="12">Monomer. Interacts with DnaB.</text>
</comment>
<dbReference type="PIRSF" id="PIRSF002811">
    <property type="entry name" value="DnaG"/>
    <property type="match status" value="1"/>
</dbReference>
<gene>
    <name evidence="12" type="primary">dnaG</name>
    <name evidence="16" type="ORF">C6Y28_10110</name>
</gene>
<dbReference type="SUPFAM" id="SSF56731">
    <property type="entry name" value="DNA primase core"/>
    <property type="match status" value="1"/>
</dbReference>
<dbReference type="PANTHER" id="PTHR30313:SF2">
    <property type="entry name" value="DNA PRIMASE"/>
    <property type="match status" value="1"/>
</dbReference>
<dbReference type="InterPro" id="IPR006295">
    <property type="entry name" value="DNA_primase_DnaG"/>
</dbReference>
<dbReference type="PROSITE" id="PS50880">
    <property type="entry name" value="TOPRIM"/>
    <property type="match status" value="1"/>
</dbReference>
<name>A0A2S0M923_MEGEL</name>
<dbReference type="Pfam" id="PF08275">
    <property type="entry name" value="DNAG_N"/>
    <property type="match status" value="1"/>
</dbReference>
<sequence>MKRFSSEFIEQVRQANDIVSVISDYVSLKRQGRNFWACCPFHNEKTASFSVAADKGFFYCFGCHAHGDVFQFIMKKENLSFSDAVERLAERAHLALPVVERSAEEIARDKQRDRLYQINEMAGNFFHNCLTRTHYGQPGLAYFHKRHVSDDTIEAFKLGFAPESWDKLTTAFMKKGVTGRELVLLGLAKEKNGHFYDAFRGRVMFPIRDGRSRIVGFGGRVLDDSKPKYLNSPETPIFNKRRLLFAMDLAHKAIYEQGKAILVEGYMDVVSAHNRGIRNVVASLGTSFTPEQARLLQRQAKELVLGYDMDGAGRQATRRAMEIVRGLGMRIRVLSLPQGKDPDEYINAAGPEKFRQAVDEAPNVLDYMLMRALQQFDVTTLEGKSAITAMVLPVVAAVDNRVLLEAFLKKLAGQLQIGENAVRSEFNKYVAAHPEAGQQQVVISQSVSQENAAARGNGSMAVAEENILRFLLEKPAACGRVQAKVSPDLFADGRRRHIYQLILDTYAHQGMYTPHDIQQKLTPEEAEEVARIMVLQDVPMDENVLMDYVKRFRLADLQKQYLAHSRLAATYSRNGDARLAEELAACKKINDEMKQWS</sequence>
<keyword evidence="6 12" id="KW-0479">Metal-binding</keyword>
<dbReference type="AlphaFoldDB" id="A0A2S0M923"/>
<dbReference type="GO" id="GO:0006269">
    <property type="term" value="P:DNA replication, synthesis of primer"/>
    <property type="evidence" value="ECO:0007669"/>
    <property type="project" value="UniProtKB-UniRule"/>
</dbReference>
<dbReference type="InterPro" id="IPR006171">
    <property type="entry name" value="TOPRIM_dom"/>
</dbReference>
<dbReference type="InterPro" id="IPR050219">
    <property type="entry name" value="DnaG_primase"/>
</dbReference>
<dbReference type="Proteomes" id="UP000238358">
    <property type="component" value="Chromosome"/>
</dbReference>
<evidence type="ECO:0000256" key="1">
    <source>
        <dbReference type="ARBA" id="ARBA00022478"/>
    </source>
</evidence>
<keyword evidence="8 12" id="KW-0862">Zinc</keyword>
<comment type="function">
    <text evidence="12 13">RNA polymerase that catalyzes the synthesis of short RNA molecules used as primers for DNA polymerase during DNA replication.</text>
</comment>
<dbReference type="SMART" id="SM00400">
    <property type="entry name" value="ZnF_CHCC"/>
    <property type="match status" value="1"/>
</dbReference>
<dbReference type="GO" id="GO:0003677">
    <property type="term" value="F:DNA binding"/>
    <property type="evidence" value="ECO:0007669"/>
    <property type="project" value="UniProtKB-KW"/>
</dbReference>
<dbReference type="GO" id="GO:0003678">
    <property type="term" value="F:DNA helicase activity"/>
    <property type="evidence" value="ECO:0007669"/>
    <property type="project" value="InterPro"/>
</dbReference>
<dbReference type="Gene3D" id="3.90.580.10">
    <property type="entry name" value="Zinc finger, CHC2-type domain"/>
    <property type="match status" value="1"/>
</dbReference>
<keyword evidence="11 12" id="KW-0804">Transcription</keyword>
<comment type="catalytic activity">
    <reaction evidence="12">
        <text>ssDNA + n NTP = ssDNA/pppN(pN)n-1 hybrid + (n-1) diphosphate.</text>
        <dbReference type="EC" id="2.7.7.101"/>
    </reaction>
</comment>
<dbReference type="Pfam" id="PF00772">
    <property type="entry name" value="DnaB"/>
    <property type="match status" value="1"/>
</dbReference>
<evidence type="ECO:0000256" key="14">
    <source>
        <dbReference type="PIRSR" id="PIRSR002811-1"/>
    </source>
</evidence>
<dbReference type="InterPro" id="IPR016136">
    <property type="entry name" value="DNA_helicase_N/primase_C"/>
</dbReference>
<dbReference type="InterPro" id="IPR013264">
    <property type="entry name" value="DNAG_N"/>
</dbReference>
<keyword evidence="5 12" id="KW-0235">DNA replication</keyword>
<evidence type="ECO:0000256" key="7">
    <source>
        <dbReference type="ARBA" id="ARBA00022771"/>
    </source>
</evidence>
<evidence type="ECO:0000256" key="10">
    <source>
        <dbReference type="ARBA" id="ARBA00023125"/>
    </source>
</evidence>
<protein>
    <recommendedName>
        <fullName evidence="12 13">DNA primase</fullName>
        <ecNumber evidence="12">2.7.7.101</ecNumber>
    </recommendedName>
</protein>
<keyword evidence="1 12" id="KW-0240">DNA-directed RNA polymerase</keyword>
<comment type="similarity">
    <text evidence="12 13">Belongs to the DnaG primase family.</text>
</comment>
<evidence type="ECO:0000259" key="15">
    <source>
        <dbReference type="PROSITE" id="PS50880"/>
    </source>
</evidence>
<keyword evidence="2 12" id="KW-0639">Primosome</keyword>
<organism evidence="16 17">
    <name type="scientific">Megasphaera elsdenii</name>
    <dbReference type="NCBI Taxonomy" id="907"/>
    <lineage>
        <taxon>Bacteria</taxon>
        <taxon>Bacillati</taxon>
        <taxon>Bacillota</taxon>
        <taxon>Negativicutes</taxon>
        <taxon>Veillonellales</taxon>
        <taxon>Veillonellaceae</taxon>
        <taxon>Megasphaera</taxon>
    </lineage>
</organism>
<keyword evidence="9" id="KW-0460">Magnesium</keyword>
<dbReference type="GO" id="GO:1990077">
    <property type="term" value="C:primosome complex"/>
    <property type="evidence" value="ECO:0007669"/>
    <property type="project" value="UniProtKB-KW"/>
</dbReference>
<evidence type="ECO:0000256" key="13">
    <source>
        <dbReference type="PIRNR" id="PIRNR002811"/>
    </source>
</evidence>
<keyword evidence="7 12" id="KW-0863">Zinc-finger</keyword>
<dbReference type="CDD" id="cd03364">
    <property type="entry name" value="TOPRIM_DnaG_primases"/>
    <property type="match status" value="1"/>
</dbReference>
<dbReference type="GO" id="GO:0008270">
    <property type="term" value="F:zinc ion binding"/>
    <property type="evidence" value="ECO:0007669"/>
    <property type="project" value="UniProtKB-UniRule"/>
</dbReference>
<comment type="domain">
    <text evidence="12">Contains an N-terminal zinc-binding domain, a central core domain that contains the primase activity, and a C-terminal DnaB-binding domain.</text>
</comment>
<dbReference type="InterPro" id="IPR002694">
    <property type="entry name" value="Znf_CHC2"/>
</dbReference>
<evidence type="ECO:0000256" key="12">
    <source>
        <dbReference type="HAMAP-Rule" id="MF_00974"/>
    </source>
</evidence>
<dbReference type="OrthoDB" id="9803773at2"/>
<dbReference type="GO" id="GO:0005524">
    <property type="term" value="F:ATP binding"/>
    <property type="evidence" value="ECO:0007669"/>
    <property type="project" value="InterPro"/>
</dbReference>
<evidence type="ECO:0000256" key="11">
    <source>
        <dbReference type="ARBA" id="ARBA00023163"/>
    </source>
</evidence>
<dbReference type="InterPro" id="IPR036977">
    <property type="entry name" value="DNA_primase_Znf_CHC2"/>
</dbReference>
<proteinExistence type="inferred from homology"/>
<dbReference type="EC" id="2.7.7.101" evidence="12"/>
<dbReference type="GO" id="GO:0003899">
    <property type="term" value="F:DNA-directed RNA polymerase activity"/>
    <property type="evidence" value="ECO:0007669"/>
    <property type="project" value="UniProtKB-UniRule"/>
</dbReference>
<dbReference type="NCBIfam" id="TIGR01391">
    <property type="entry name" value="dnaG"/>
    <property type="match status" value="1"/>
</dbReference>
<evidence type="ECO:0000256" key="2">
    <source>
        <dbReference type="ARBA" id="ARBA00022515"/>
    </source>
</evidence>
<feature type="domain" description="Toprim" evidence="15">
    <location>
        <begin position="258"/>
        <end position="339"/>
    </location>
</feature>
<dbReference type="FunFam" id="3.40.1360.10:FF:000002">
    <property type="entry name" value="DNA primase"/>
    <property type="match status" value="1"/>
</dbReference>
<dbReference type="InterPro" id="IPR019475">
    <property type="entry name" value="DNA_primase_DnaB-bd"/>
</dbReference>
<keyword evidence="10 12" id="KW-0238">DNA-binding</keyword>
<reference evidence="16 17" key="1">
    <citation type="journal article" date="2018" name="Genome Announc.">
        <title>Complete genomes of two Megasphaera elsdenii strains, NCIMB 702410 and ATCC 25940.</title>
        <authorList>
            <person name="Hatmaker E.A."/>
            <person name="O'Dell K."/>
            <person name="Riley L.A."/>
            <person name="Klingeman D.M."/>
            <person name="Guss A.M."/>
        </authorList>
    </citation>
    <scope>NUCLEOTIDE SEQUENCE [LARGE SCALE GENOMIC DNA]</scope>
    <source>
        <strain evidence="16 17">NCIMB702410</strain>
    </source>
</reference>
<dbReference type="InterPro" id="IPR037068">
    <property type="entry name" value="DNA_primase_core_N_sf"/>
</dbReference>
<dbReference type="Pfam" id="PF10410">
    <property type="entry name" value="DnaB_bind"/>
    <property type="match status" value="1"/>
</dbReference>
<dbReference type="InterPro" id="IPR007693">
    <property type="entry name" value="DNA_helicase_DnaB-like_N"/>
</dbReference>
<dbReference type="EMBL" id="CP027569">
    <property type="protein sequence ID" value="AVO27946.1"/>
    <property type="molecule type" value="Genomic_DNA"/>
</dbReference>
<evidence type="ECO:0000313" key="16">
    <source>
        <dbReference type="EMBL" id="AVO27946.1"/>
    </source>
</evidence>
<dbReference type="PANTHER" id="PTHR30313">
    <property type="entry name" value="DNA PRIMASE"/>
    <property type="match status" value="1"/>
</dbReference>
<evidence type="ECO:0000313" key="17">
    <source>
        <dbReference type="Proteomes" id="UP000238358"/>
    </source>
</evidence>
<dbReference type="InterPro" id="IPR034151">
    <property type="entry name" value="TOPRIM_DnaG_bac"/>
</dbReference>
<dbReference type="GO" id="GO:0000428">
    <property type="term" value="C:DNA-directed RNA polymerase complex"/>
    <property type="evidence" value="ECO:0007669"/>
    <property type="project" value="UniProtKB-KW"/>
</dbReference>
<dbReference type="InterPro" id="IPR030846">
    <property type="entry name" value="DnaG_bac"/>
</dbReference>